<feature type="domain" description="Major capsid protein N-terminal" evidence="2">
    <location>
        <begin position="34"/>
        <end position="92"/>
    </location>
</feature>
<dbReference type="GO" id="GO:0005198">
    <property type="term" value="F:structural molecule activity"/>
    <property type="evidence" value="ECO:0007669"/>
    <property type="project" value="InterPro"/>
</dbReference>
<accession>A0A6C0C105</accession>
<dbReference type="SUPFAM" id="SSF49749">
    <property type="entry name" value="Group II dsDNA viruses VP"/>
    <property type="match status" value="2"/>
</dbReference>
<dbReference type="InterPro" id="IPR038519">
    <property type="entry name" value="MCP_C_sf"/>
</dbReference>
<dbReference type="Gene3D" id="2.70.9.20">
    <property type="entry name" value="Major capsid protein Vp54"/>
    <property type="match status" value="1"/>
</dbReference>
<evidence type="ECO:0000259" key="1">
    <source>
        <dbReference type="Pfam" id="PF04451"/>
    </source>
</evidence>
<dbReference type="InterPro" id="IPR016112">
    <property type="entry name" value="VP_dsDNA_II"/>
</dbReference>
<dbReference type="InterPro" id="IPR031654">
    <property type="entry name" value="Capsid_N"/>
</dbReference>
<evidence type="ECO:0008006" key="4">
    <source>
        <dbReference type="Google" id="ProtNLM"/>
    </source>
</evidence>
<name>A0A6C0C105_9ZZZZ</name>
<dbReference type="Pfam" id="PF04451">
    <property type="entry name" value="Capsid_NCLDV"/>
    <property type="match status" value="1"/>
</dbReference>
<dbReference type="Pfam" id="PF16903">
    <property type="entry name" value="Capsid_N"/>
    <property type="match status" value="2"/>
</dbReference>
<feature type="domain" description="Major capsid protein N-terminal" evidence="2">
    <location>
        <begin position="154"/>
        <end position="262"/>
    </location>
</feature>
<dbReference type="InterPro" id="IPR007542">
    <property type="entry name" value="MCP_C"/>
</dbReference>
<evidence type="ECO:0000259" key="2">
    <source>
        <dbReference type="Pfam" id="PF16903"/>
    </source>
</evidence>
<dbReference type="EMBL" id="MN739311">
    <property type="protein sequence ID" value="QHS97982.1"/>
    <property type="molecule type" value="Genomic_DNA"/>
</dbReference>
<proteinExistence type="predicted"/>
<organism evidence="3">
    <name type="scientific">viral metagenome</name>
    <dbReference type="NCBI Taxonomy" id="1070528"/>
    <lineage>
        <taxon>unclassified sequences</taxon>
        <taxon>metagenomes</taxon>
        <taxon>organismal metagenomes</taxon>
    </lineage>
</organism>
<protein>
    <recommendedName>
        <fullName evidence="4">Major capsid protein N-terminal domain-containing protein</fullName>
    </recommendedName>
</protein>
<dbReference type="Gene3D" id="2.70.9.10">
    <property type="entry name" value="Adenovirus Type 2 Hexon, domain 4"/>
    <property type="match status" value="1"/>
</dbReference>
<evidence type="ECO:0000313" key="3">
    <source>
        <dbReference type="EMBL" id="QHS97982.1"/>
    </source>
</evidence>
<feature type="domain" description="Major capsid protein C-terminal" evidence="1">
    <location>
        <begin position="302"/>
        <end position="490"/>
    </location>
</feature>
<dbReference type="AlphaFoldDB" id="A0A6C0C105"/>
<reference evidence="3" key="1">
    <citation type="journal article" date="2020" name="Nature">
        <title>Giant virus diversity and host interactions through global metagenomics.</title>
        <authorList>
            <person name="Schulz F."/>
            <person name="Roux S."/>
            <person name="Paez-Espino D."/>
            <person name="Jungbluth S."/>
            <person name="Walsh D.A."/>
            <person name="Denef V.J."/>
            <person name="McMahon K.D."/>
            <person name="Konstantinidis K.T."/>
            <person name="Eloe-Fadrosh E.A."/>
            <person name="Kyrpides N.C."/>
            <person name="Woyke T."/>
        </authorList>
    </citation>
    <scope>NUCLEOTIDE SEQUENCE</scope>
    <source>
        <strain evidence="3">GVMAG-M-3300020182-33</strain>
    </source>
</reference>
<sequence length="495" mass="56208">MSCSAVSASQGGALTQLIALGAADKYLTQNASITFWRFRYNKYTNFACEAIEQPFNSQVMFGSDTQLTFNRTGDLIFWTYVVIDLFGIEACNDGGPKCGAGQLYTQPFPGLSSGPNGTYCDPCRDALDEDDEDDENCCKYPDDIGQDGQPWCHYTNAIGQFLIRRASLVIGGQVIDTLYADYLYMWEELSGKPGKKLREMIGKENHLSHLIDDSSHNRRLYVPLPFWFTQTSGNALPVVSLQFHGIQLHVCFADLQSCVQTSCHAAKPNPVLVLKRNNRNPLVEQDLRALIETTYVYLDIDERDRFATGSFEQLITQVQAYQICTRSCQVRMSLNFNHPIIELIWAVRRKCQDNVNNWCCYAGKNLEDPIKLVHLKLNNLPRFAPKEGRYFRLVEPYQHHTNIPDTFVYCWSAALHPEEPQPSGSVNFSRIDNVELTFDMQEGIDQVPRPRRFSNADQAQCNIRPVSGDFTVLCFARSWNILRYREGLGGLAYSN</sequence>